<sequence>MADPDLQKAYEKHLLAAKALPASEVLPYRLDPDLALVNITTGMKVIYDHQAVIPAHLPQISLASLLALPELALATKYAALAAEQETPSESHVQAKLSLARDLRGKLLSVAKGLAENGIVPQAEVDAIAAGRGLRDRAEDCVSLASLFRKHAAAISGKQPITDAQINETAEVGSWLVANLRPADAPPRPSTGPTEAVEIRNRFATLLVRAHARLQVVAHYFHEEDWEERTPALGSRRIKRQSGDTRESTTATPTQTT</sequence>
<dbReference type="AlphaFoldDB" id="A0A4U1JDT9"/>
<accession>A0A4U1JDT9</accession>
<proteinExistence type="predicted"/>
<dbReference type="Proteomes" id="UP000309215">
    <property type="component" value="Unassembled WGS sequence"/>
</dbReference>
<dbReference type="RefSeq" id="WP_136930029.1">
    <property type="nucleotide sequence ID" value="NZ_SSMQ01000015.1"/>
</dbReference>
<feature type="compositionally biased region" description="Polar residues" evidence="1">
    <location>
        <begin position="247"/>
        <end position="256"/>
    </location>
</feature>
<reference evidence="2 3" key="1">
    <citation type="submission" date="2019-04" db="EMBL/GenBank/DDBJ databases">
        <authorList>
            <person name="Li Y."/>
            <person name="Wang J."/>
        </authorList>
    </citation>
    <scope>NUCLEOTIDE SEQUENCE [LARGE SCALE GENOMIC DNA]</scope>
    <source>
        <strain evidence="2 3">DSM 14668</strain>
    </source>
</reference>
<dbReference type="OrthoDB" id="5503953at2"/>
<feature type="region of interest" description="Disordered" evidence="1">
    <location>
        <begin position="227"/>
        <end position="256"/>
    </location>
</feature>
<protein>
    <submittedName>
        <fullName evidence="2">Uncharacterized protein</fullName>
    </submittedName>
</protein>
<name>A0A4U1JDT9_9BACT</name>
<keyword evidence="3" id="KW-1185">Reference proteome</keyword>
<dbReference type="EMBL" id="SSMQ01000015">
    <property type="protein sequence ID" value="TKD07942.1"/>
    <property type="molecule type" value="Genomic_DNA"/>
</dbReference>
<organism evidence="2 3">
    <name type="scientific">Polyangium fumosum</name>
    <dbReference type="NCBI Taxonomy" id="889272"/>
    <lineage>
        <taxon>Bacteria</taxon>
        <taxon>Pseudomonadati</taxon>
        <taxon>Myxococcota</taxon>
        <taxon>Polyangia</taxon>
        <taxon>Polyangiales</taxon>
        <taxon>Polyangiaceae</taxon>
        <taxon>Polyangium</taxon>
    </lineage>
</organism>
<evidence type="ECO:0000313" key="2">
    <source>
        <dbReference type="EMBL" id="TKD07942.1"/>
    </source>
</evidence>
<evidence type="ECO:0000313" key="3">
    <source>
        <dbReference type="Proteomes" id="UP000309215"/>
    </source>
</evidence>
<gene>
    <name evidence="2" type="ORF">E8A74_16800</name>
</gene>
<evidence type="ECO:0000256" key="1">
    <source>
        <dbReference type="SAM" id="MobiDB-lite"/>
    </source>
</evidence>
<comment type="caution">
    <text evidence="2">The sequence shown here is derived from an EMBL/GenBank/DDBJ whole genome shotgun (WGS) entry which is preliminary data.</text>
</comment>